<protein>
    <submittedName>
        <fullName evidence="2">Uncharacterized protein</fullName>
    </submittedName>
</protein>
<evidence type="ECO:0000256" key="1">
    <source>
        <dbReference type="SAM" id="MobiDB-lite"/>
    </source>
</evidence>
<evidence type="ECO:0000313" key="3">
    <source>
        <dbReference type="Proteomes" id="UP001608902"/>
    </source>
</evidence>
<proteinExistence type="predicted"/>
<dbReference type="EMBL" id="JBGFUD010000073">
    <property type="protein sequence ID" value="MFH4973566.1"/>
    <property type="molecule type" value="Genomic_DNA"/>
</dbReference>
<dbReference type="InterPro" id="IPR024867">
    <property type="entry name" value="NFRKB"/>
</dbReference>
<dbReference type="Proteomes" id="UP001608902">
    <property type="component" value="Unassembled WGS sequence"/>
</dbReference>
<sequence length="308" mass="35024">MDEVSSSKKRDALQNTEPLSRLCLGGEIVQVPTAIVEQESMFRDVITKEAYRMLTPEAQNYLKRFLPKYEGAEADEERILECVFTSDPNFHFGNSLAKVYSKIKCGWFNPERTSDQVQLKDNRRLAYDHYIRYYYISLLKKLLVARHRLLKQVANLGAGEELSSVPPSASVIRKRKSAVTIRTRANHRVKLMLDDVKVKAGDTEPSSDEEEEAPSPNAIPLTAAGRSTLYSPDFVDLDLHQPIHMDDVKKMLKEYQRLKETEPDSPSLDITNITLEDVYERAGVTCIAEKNLPAEITEAMKLPFRSSK</sequence>
<feature type="region of interest" description="Disordered" evidence="1">
    <location>
        <begin position="198"/>
        <end position="220"/>
    </location>
</feature>
<dbReference type="AlphaFoldDB" id="A0ABD6E311"/>
<keyword evidence="3" id="KW-1185">Reference proteome</keyword>
<name>A0ABD6E311_9BILA</name>
<organism evidence="2 3">
    <name type="scientific">Gnathostoma spinigerum</name>
    <dbReference type="NCBI Taxonomy" id="75299"/>
    <lineage>
        <taxon>Eukaryota</taxon>
        <taxon>Metazoa</taxon>
        <taxon>Ecdysozoa</taxon>
        <taxon>Nematoda</taxon>
        <taxon>Chromadorea</taxon>
        <taxon>Rhabditida</taxon>
        <taxon>Spirurina</taxon>
        <taxon>Gnathostomatomorpha</taxon>
        <taxon>Gnathostomatoidea</taxon>
        <taxon>Gnathostomatidae</taxon>
        <taxon>Gnathostoma</taxon>
    </lineage>
</organism>
<accession>A0ABD6E311</accession>
<reference evidence="2 3" key="1">
    <citation type="submission" date="2024-08" db="EMBL/GenBank/DDBJ databases">
        <title>Gnathostoma spinigerum genome.</title>
        <authorList>
            <person name="Gonzalez-Bertolin B."/>
            <person name="Monzon S."/>
            <person name="Zaballos A."/>
            <person name="Jimenez P."/>
            <person name="Dekumyoy P."/>
            <person name="Varona S."/>
            <person name="Cuesta I."/>
            <person name="Sumanam S."/>
            <person name="Adisakwattana P."/>
            <person name="Gasser R.B."/>
            <person name="Hernandez-Gonzalez A."/>
            <person name="Young N.D."/>
            <person name="Perteguer M.J."/>
        </authorList>
    </citation>
    <scope>NUCLEOTIDE SEQUENCE [LARGE SCALE GENOMIC DNA]</scope>
    <source>
        <strain evidence="2">AL3</strain>
        <tissue evidence="2">Liver</tissue>
    </source>
</reference>
<dbReference type="CDD" id="cd21865">
    <property type="entry name" value="DEUBAD_NFRKB"/>
    <property type="match status" value="1"/>
</dbReference>
<dbReference type="PANTHER" id="PTHR13052">
    <property type="entry name" value="NFRKB-RELATED"/>
    <property type="match status" value="1"/>
</dbReference>
<comment type="caution">
    <text evidence="2">The sequence shown here is derived from an EMBL/GenBank/DDBJ whole genome shotgun (WGS) entry which is preliminary data.</text>
</comment>
<gene>
    <name evidence="2" type="ORF">AB6A40_000275</name>
</gene>
<evidence type="ECO:0000313" key="2">
    <source>
        <dbReference type="EMBL" id="MFH4973566.1"/>
    </source>
</evidence>